<dbReference type="PANTHER" id="PTHR31896:SF64">
    <property type="entry name" value="TRICHOTHECENE 3-O-ACETYLTRANSFERASE"/>
    <property type="match status" value="1"/>
</dbReference>
<dbReference type="Pfam" id="PF02458">
    <property type="entry name" value="Transferase"/>
    <property type="match status" value="1"/>
</dbReference>
<sequence>MESKVYPSTALVPAIIELSIPDVYSPKSWVCQTHFWPLHSELTPERAFDVLRQGLSRTISEIPALAGIAVRGPKNDPRDIAIEIKEDGCVDFAYEDFSAKDGIPSYAELKQAGFPLTNLIETFSQSITLTPISEGAPMLLVKLNVLQGGLAMAFGFNHLLTDATAMAEVERLWSLHTADVSSGRQQTYRAKDANKMDVELRKRFSVPTSDAAEFENPHWTIFPTEHSQLHLAPRPISKSFFEKTKSERLPQVDGSTSVKGDPETVKWCHWYFSPESLVALKKDASGPDPVKWISTMNAMVGLFWSRLSSIRQKSRDGVSSSLCLFPMNMRSRFDPPVGSDFIGNLVDVVFTVSPLQELEDDALGLQVAAYSARSAVKGWSSEAWNSWLAMAVNLPAEQAICPNPLPLLQTHNLGFNDYSNLQSNTLDWGSDLGHIDVTRYMKPAASLAKCATAVIVHPRLRDGGLAVATTNTDSMCKALEQDHVFSRYGKLVCSYV</sequence>
<evidence type="ECO:0000313" key="2">
    <source>
        <dbReference type="EMBL" id="UJO23696.1"/>
    </source>
</evidence>
<gene>
    <name evidence="2" type="ORF">CLAFUR5_13162</name>
</gene>
<proteinExistence type="predicted"/>
<dbReference type="InterPro" id="IPR023213">
    <property type="entry name" value="CAT-like_dom_sf"/>
</dbReference>
<dbReference type="PANTHER" id="PTHR31896">
    <property type="entry name" value="FAMILY REGULATORY PROTEIN, PUTATIVE (AFU_ORTHOLOGUE AFUA_3G14730)-RELATED"/>
    <property type="match status" value="1"/>
</dbReference>
<keyword evidence="3" id="KW-1185">Reference proteome</keyword>
<evidence type="ECO:0000313" key="3">
    <source>
        <dbReference type="Proteomes" id="UP000756132"/>
    </source>
</evidence>
<dbReference type="GO" id="GO:0016746">
    <property type="term" value="F:acyltransferase activity"/>
    <property type="evidence" value="ECO:0007669"/>
    <property type="project" value="UniProtKB-KW"/>
</dbReference>
<keyword evidence="1" id="KW-0808">Transferase</keyword>
<dbReference type="AlphaFoldDB" id="A0A9Q8UV81"/>
<dbReference type="Proteomes" id="UP000756132">
    <property type="component" value="Chromosome 11"/>
</dbReference>
<dbReference type="RefSeq" id="XP_047768062.1">
    <property type="nucleotide sequence ID" value="XM_047912310.1"/>
</dbReference>
<protein>
    <submittedName>
        <fullName evidence="2">Acyltransferase clz6</fullName>
    </submittedName>
</protein>
<dbReference type="KEGG" id="ffu:CLAFUR5_13162"/>
<reference evidence="2" key="2">
    <citation type="journal article" date="2022" name="Microb. Genom.">
        <title>A chromosome-scale genome assembly of the tomato pathogen Cladosporium fulvum reveals a compartmentalized genome architecture and the presence of a dispensable chromosome.</title>
        <authorList>
            <person name="Zaccaron A.Z."/>
            <person name="Chen L.H."/>
            <person name="Samaras A."/>
            <person name="Stergiopoulos I."/>
        </authorList>
    </citation>
    <scope>NUCLEOTIDE SEQUENCE</scope>
    <source>
        <strain evidence="2">Race5_Kim</strain>
    </source>
</reference>
<reference evidence="2" key="1">
    <citation type="submission" date="2021-12" db="EMBL/GenBank/DDBJ databases">
        <authorList>
            <person name="Zaccaron A."/>
            <person name="Stergiopoulos I."/>
        </authorList>
    </citation>
    <scope>NUCLEOTIDE SEQUENCE</scope>
    <source>
        <strain evidence="2">Race5_Kim</strain>
    </source>
</reference>
<dbReference type="OMA" id="MERIWAM"/>
<dbReference type="EMBL" id="CP090173">
    <property type="protein sequence ID" value="UJO23696.1"/>
    <property type="molecule type" value="Genomic_DNA"/>
</dbReference>
<dbReference type="GeneID" id="71993040"/>
<dbReference type="InterPro" id="IPR051283">
    <property type="entry name" value="Sec_Metabolite_Acyltrans"/>
</dbReference>
<name>A0A9Q8UV81_PASFU</name>
<keyword evidence="2" id="KW-0012">Acyltransferase</keyword>
<dbReference type="Gene3D" id="3.30.559.10">
    <property type="entry name" value="Chloramphenicol acetyltransferase-like domain"/>
    <property type="match status" value="2"/>
</dbReference>
<organism evidence="2 3">
    <name type="scientific">Passalora fulva</name>
    <name type="common">Tomato leaf mold</name>
    <name type="synonym">Cladosporium fulvum</name>
    <dbReference type="NCBI Taxonomy" id="5499"/>
    <lineage>
        <taxon>Eukaryota</taxon>
        <taxon>Fungi</taxon>
        <taxon>Dikarya</taxon>
        <taxon>Ascomycota</taxon>
        <taxon>Pezizomycotina</taxon>
        <taxon>Dothideomycetes</taxon>
        <taxon>Dothideomycetidae</taxon>
        <taxon>Mycosphaerellales</taxon>
        <taxon>Mycosphaerellaceae</taxon>
        <taxon>Fulvia</taxon>
    </lineage>
</organism>
<evidence type="ECO:0000256" key="1">
    <source>
        <dbReference type="ARBA" id="ARBA00022679"/>
    </source>
</evidence>
<accession>A0A9Q8UV81</accession>
<dbReference type="OrthoDB" id="1862401at2759"/>